<feature type="region of interest" description="Disordered" evidence="1">
    <location>
        <begin position="1"/>
        <end position="38"/>
    </location>
</feature>
<dbReference type="OrthoDB" id="10450970at2759"/>
<accession>A0A6A6IQP2</accession>
<name>A0A6A6IQP2_9PLEO</name>
<evidence type="ECO:0000313" key="2">
    <source>
        <dbReference type="EMBL" id="KAF2252388.1"/>
    </source>
</evidence>
<reference evidence="2" key="1">
    <citation type="journal article" date="2020" name="Stud. Mycol.">
        <title>101 Dothideomycetes genomes: a test case for predicting lifestyles and emergence of pathogens.</title>
        <authorList>
            <person name="Haridas S."/>
            <person name="Albert R."/>
            <person name="Binder M."/>
            <person name="Bloem J."/>
            <person name="Labutti K."/>
            <person name="Salamov A."/>
            <person name="Andreopoulos B."/>
            <person name="Baker S."/>
            <person name="Barry K."/>
            <person name="Bills G."/>
            <person name="Bluhm B."/>
            <person name="Cannon C."/>
            <person name="Castanera R."/>
            <person name="Culley D."/>
            <person name="Daum C."/>
            <person name="Ezra D."/>
            <person name="Gonzalez J."/>
            <person name="Henrissat B."/>
            <person name="Kuo A."/>
            <person name="Liang C."/>
            <person name="Lipzen A."/>
            <person name="Lutzoni F."/>
            <person name="Magnuson J."/>
            <person name="Mondo S."/>
            <person name="Nolan M."/>
            <person name="Ohm R."/>
            <person name="Pangilinan J."/>
            <person name="Park H.-J."/>
            <person name="Ramirez L."/>
            <person name="Alfaro M."/>
            <person name="Sun H."/>
            <person name="Tritt A."/>
            <person name="Yoshinaga Y."/>
            <person name="Zwiers L.-H."/>
            <person name="Turgeon B."/>
            <person name="Goodwin S."/>
            <person name="Spatafora J."/>
            <person name="Crous P."/>
            <person name="Grigoriev I."/>
        </authorList>
    </citation>
    <scope>NUCLEOTIDE SEQUENCE</scope>
    <source>
        <strain evidence="2">CBS 122368</strain>
    </source>
</reference>
<sequence>MNPPSVSVSQSGQENSASMASKPETRAQPWKAHWPPPKGTHVENAYGFAKGEAIHIYGN</sequence>
<dbReference type="EMBL" id="ML987192">
    <property type="protein sequence ID" value="KAF2252388.1"/>
    <property type="molecule type" value="Genomic_DNA"/>
</dbReference>
<evidence type="ECO:0000256" key="1">
    <source>
        <dbReference type="SAM" id="MobiDB-lite"/>
    </source>
</evidence>
<organism evidence="2 3">
    <name type="scientific">Trematosphaeria pertusa</name>
    <dbReference type="NCBI Taxonomy" id="390896"/>
    <lineage>
        <taxon>Eukaryota</taxon>
        <taxon>Fungi</taxon>
        <taxon>Dikarya</taxon>
        <taxon>Ascomycota</taxon>
        <taxon>Pezizomycotina</taxon>
        <taxon>Dothideomycetes</taxon>
        <taxon>Pleosporomycetidae</taxon>
        <taxon>Pleosporales</taxon>
        <taxon>Massarineae</taxon>
        <taxon>Trematosphaeriaceae</taxon>
        <taxon>Trematosphaeria</taxon>
    </lineage>
</organism>
<protein>
    <submittedName>
        <fullName evidence="2">Uncharacterized protein</fullName>
    </submittedName>
</protein>
<dbReference type="Proteomes" id="UP000800094">
    <property type="component" value="Unassembled WGS sequence"/>
</dbReference>
<feature type="compositionally biased region" description="Polar residues" evidence="1">
    <location>
        <begin position="1"/>
        <end position="19"/>
    </location>
</feature>
<evidence type="ECO:0000313" key="3">
    <source>
        <dbReference type="Proteomes" id="UP000800094"/>
    </source>
</evidence>
<dbReference type="GeneID" id="54581800"/>
<dbReference type="RefSeq" id="XP_033687392.1">
    <property type="nucleotide sequence ID" value="XM_033828470.1"/>
</dbReference>
<dbReference type="AlphaFoldDB" id="A0A6A6IQP2"/>
<proteinExistence type="predicted"/>
<gene>
    <name evidence="2" type="ORF">BU26DRAFT_517029</name>
</gene>
<keyword evidence="3" id="KW-1185">Reference proteome</keyword>